<keyword evidence="1" id="KW-0812">Transmembrane</keyword>
<proteinExistence type="predicted"/>
<organism evidence="2 3">
    <name type="scientific">Escherichia phage vB_EcoP-CHD5UKE1</name>
    <dbReference type="NCBI Taxonomy" id="2865805"/>
    <lineage>
        <taxon>Viruses</taxon>
        <taxon>Duplodnaviria</taxon>
        <taxon>Heunggongvirae</taxon>
        <taxon>Uroviricota</taxon>
        <taxon>Caudoviricetes</taxon>
        <taxon>Mktvariviridae</taxon>
        <taxon>Gordonclarkvirinae</taxon>
        <taxon>Kuravirus</taxon>
        <taxon>Kuravirus CHD5UKE1</taxon>
        <taxon>Kuravirus SU10</taxon>
    </lineage>
</organism>
<evidence type="ECO:0000313" key="3">
    <source>
        <dbReference type="Proteomes" id="UP000828739"/>
    </source>
</evidence>
<feature type="transmembrane region" description="Helical" evidence="1">
    <location>
        <begin position="12"/>
        <end position="28"/>
    </location>
</feature>
<evidence type="ECO:0000256" key="1">
    <source>
        <dbReference type="SAM" id="Phobius"/>
    </source>
</evidence>
<keyword evidence="1" id="KW-0472">Membrane</keyword>
<sequence length="29" mass="3486">MIFYGKYLKIRYVIISFISVNMINLLVFS</sequence>
<accession>A0ABX9AFK6</accession>
<keyword evidence="3" id="KW-1185">Reference proteome</keyword>
<gene>
    <name evidence="2" type="ORF">CHD5UKE1_111</name>
</gene>
<keyword evidence="1" id="KW-1133">Transmembrane helix</keyword>
<name>A0ABX9AFK6_9CAUD</name>
<protein>
    <submittedName>
        <fullName evidence="2">Uncharacterized protein</fullName>
    </submittedName>
</protein>
<dbReference type="Proteomes" id="UP000828739">
    <property type="component" value="Segment"/>
</dbReference>
<dbReference type="EMBL" id="MZ234028">
    <property type="protein sequence ID" value="QZI80607.1"/>
    <property type="molecule type" value="Genomic_DNA"/>
</dbReference>
<reference evidence="2 3" key="1">
    <citation type="submission" date="2021-05" db="EMBL/GenBank/DDBJ databases">
        <title>Naturally bred epsilon2 phages have an improved host range and effectivity in uropathogenic E. coli over their ancestor phages.</title>
        <authorList>
            <person name="Saez D."/>
            <person name="Loose M."/>
            <person name="Mutti M."/>
            <person name="Visram Z."/>
            <person name="Hitzenhammer E."/>
            <person name="Dippel D."/>
            <person name="Tisakova L."/>
            <person name="Schertler S."/>
            <person name="Wittmann J."/>
            <person name="Corsini L."/>
            <person name="Wagenlehner F."/>
        </authorList>
    </citation>
    <scope>NUCLEOTIDE SEQUENCE [LARGE SCALE GENOMIC DNA]</scope>
</reference>
<evidence type="ECO:0000313" key="2">
    <source>
        <dbReference type="EMBL" id="QZI80607.1"/>
    </source>
</evidence>